<name>A0ABX2FWN6_9BURK</name>
<comment type="caution">
    <text evidence="2">The sequence shown here is derived from an EMBL/GenBank/DDBJ whole genome shotgun (WGS) entry which is preliminary data.</text>
</comment>
<dbReference type="RefSeq" id="WP_173803398.1">
    <property type="nucleotide sequence ID" value="NZ_JABSNM010000001.1"/>
</dbReference>
<dbReference type="PROSITE" id="PS51833">
    <property type="entry name" value="HDOD"/>
    <property type="match status" value="1"/>
</dbReference>
<evidence type="ECO:0000313" key="3">
    <source>
        <dbReference type="Proteomes" id="UP001516061"/>
    </source>
</evidence>
<keyword evidence="3" id="KW-1185">Reference proteome</keyword>
<accession>A0ABX2FWN6</accession>
<dbReference type="Pfam" id="PF08668">
    <property type="entry name" value="HDOD"/>
    <property type="match status" value="1"/>
</dbReference>
<protein>
    <submittedName>
        <fullName evidence="2">HD-like signal output (HDOD) protein</fullName>
    </submittedName>
</protein>
<dbReference type="InterPro" id="IPR013976">
    <property type="entry name" value="HDOD"/>
</dbReference>
<organism evidence="2 3">
    <name type="scientific">Sphaerotilus uruguayifluvii</name>
    <dbReference type="NCBI Taxonomy" id="2735897"/>
    <lineage>
        <taxon>Bacteria</taxon>
        <taxon>Pseudomonadati</taxon>
        <taxon>Pseudomonadota</taxon>
        <taxon>Betaproteobacteria</taxon>
        <taxon>Burkholderiales</taxon>
        <taxon>Sphaerotilaceae</taxon>
        <taxon>Sphaerotilus</taxon>
    </lineage>
</organism>
<dbReference type="EMBL" id="JABSNM010000001">
    <property type="protein sequence ID" value="NRT54436.1"/>
    <property type="molecule type" value="Genomic_DNA"/>
</dbReference>
<proteinExistence type="predicted"/>
<gene>
    <name evidence="2" type="ORF">HNQ01_000143</name>
</gene>
<sequence length="283" mass="30817">MPTTFFTDPDAWSARLCAEPIPVLAETVDQLTDLALLEERSGSVDAHMIADAIGGDTLMTLRVLAHLSRHRGSQQVTDVHTVTAAVVMMGIGPFFRAFPPAGLRTVEDLLARSPEQLSAVRRLMARSWRIARVVTEFELQHGDSHAAALQVAALLGDSAEILLWCHAPDIARQLGQDPDEARQRQVLGCSLAELLQALMRHWQMPELLRTLLAPQDGQAATAPQGRLLLLRPQRRLLALAGRVVEQAGQEPPAGLTLEELEELAGWLTLSTPAAERLAQQALG</sequence>
<feature type="domain" description="HDOD" evidence="1">
    <location>
        <begin position="21"/>
        <end position="218"/>
    </location>
</feature>
<dbReference type="Gene3D" id="1.10.3210.10">
    <property type="entry name" value="Hypothetical protein af1432"/>
    <property type="match status" value="1"/>
</dbReference>
<dbReference type="Proteomes" id="UP001516061">
    <property type="component" value="Unassembled WGS sequence"/>
</dbReference>
<evidence type="ECO:0000313" key="2">
    <source>
        <dbReference type="EMBL" id="NRT54436.1"/>
    </source>
</evidence>
<dbReference type="SUPFAM" id="SSF109604">
    <property type="entry name" value="HD-domain/PDEase-like"/>
    <property type="match status" value="1"/>
</dbReference>
<reference evidence="2 3" key="1">
    <citation type="submission" date="2020-05" db="EMBL/GenBank/DDBJ databases">
        <title>Genomic Encyclopedia of Type Strains, Phase IV (KMG-V): Genome sequencing to study the core and pangenomes of soil and plant-associated prokaryotes.</title>
        <authorList>
            <person name="Whitman W."/>
        </authorList>
    </citation>
    <scope>NUCLEOTIDE SEQUENCE [LARGE SCALE GENOMIC DNA]</scope>
    <source>
        <strain evidence="2 3">C29</strain>
    </source>
</reference>
<evidence type="ECO:0000259" key="1">
    <source>
        <dbReference type="PROSITE" id="PS51833"/>
    </source>
</evidence>